<accession>A0ABT5F9V4</accession>
<dbReference type="RefSeq" id="WP_215962161.1">
    <property type="nucleotide sequence ID" value="NZ_JAQOMS010000002.1"/>
</dbReference>
<sequence>MSFAQVLLTNVTANQDTNHAILEMLELDKDQQVQYHVYEVAYFEKQIFCCLSGGVIEDNEIQFTPVGLGAFEALTNIEDEEDSEYFAEQIELAEGGIAAQIEEVFSRVPDKSRVCFIGNLNDEMQNELGKYFTLAH</sequence>
<dbReference type="Proteomes" id="UP001528411">
    <property type="component" value="Unassembled WGS sequence"/>
</dbReference>
<keyword evidence="2" id="KW-1185">Reference proteome</keyword>
<evidence type="ECO:0000313" key="1">
    <source>
        <dbReference type="EMBL" id="MDC2888310.1"/>
    </source>
</evidence>
<proteinExistence type="predicted"/>
<evidence type="ECO:0000313" key="2">
    <source>
        <dbReference type="Proteomes" id="UP001528411"/>
    </source>
</evidence>
<organism evidence="1 2">
    <name type="scientific">Psychrosphaera algicola</name>
    <dbReference type="NCBI Taxonomy" id="3023714"/>
    <lineage>
        <taxon>Bacteria</taxon>
        <taxon>Pseudomonadati</taxon>
        <taxon>Pseudomonadota</taxon>
        <taxon>Gammaproteobacteria</taxon>
        <taxon>Alteromonadales</taxon>
        <taxon>Pseudoalteromonadaceae</taxon>
        <taxon>Psychrosphaera</taxon>
    </lineage>
</organism>
<evidence type="ECO:0008006" key="3">
    <source>
        <dbReference type="Google" id="ProtNLM"/>
    </source>
</evidence>
<dbReference type="EMBL" id="JAQOMS010000002">
    <property type="protein sequence ID" value="MDC2888310.1"/>
    <property type="molecule type" value="Genomic_DNA"/>
</dbReference>
<protein>
    <recommendedName>
        <fullName evidence="3">DUF4265 domain-containing protein</fullName>
    </recommendedName>
</protein>
<reference evidence="1 2" key="1">
    <citation type="submission" date="2023-01" db="EMBL/GenBank/DDBJ databases">
        <title>Psychrosphaera sp. nov., isolated from marine algae.</title>
        <authorList>
            <person name="Bayburt H."/>
            <person name="Choi B.J."/>
            <person name="Kim J.M."/>
            <person name="Choi D.G."/>
            <person name="Jeon C.O."/>
        </authorList>
    </citation>
    <scope>NUCLEOTIDE SEQUENCE [LARGE SCALE GENOMIC DNA]</scope>
    <source>
        <strain evidence="1 2">G1-22</strain>
    </source>
</reference>
<name>A0ABT5F9V4_9GAMM</name>
<gene>
    <name evidence="1" type="ORF">PN838_05335</name>
</gene>
<comment type="caution">
    <text evidence="1">The sequence shown here is derived from an EMBL/GenBank/DDBJ whole genome shotgun (WGS) entry which is preliminary data.</text>
</comment>